<evidence type="ECO:0000256" key="5">
    <source>
        <dbReference type="ARBA" id="ARBA00023242"/>
    </source>
</evidence>
<dbReference type="InterPro" id="IPR008721">
    <property type="entry name" value="ORC6_cyclin_first"/>
</dbReference>
<dbReference type="FunFam" id="1.10.472.10:FF:000062">
    <property type="entry name" value="Origin recognition complex subunit 6"/>
    <property type="match status" value="1"/>
</dbReference>
<comment type="subunit">
    <text evidence="7">Component of the origin recognition complex (ORC) composed of at least ORC1, ORC2, ORC3, ORC4, ORC5 and ORC6. ORC is regulated in a cell-cycle and development dependent manner. It is sequentially assembled at the exit from anaphase of mitosis and disassembled as cells enter S phase.</text>
</comment>
<comment type="function">
    <text evidence="6">Component of the origin recognition complex (ORC) that binds origins of replication. DNA-binding is ATP-dependent. The specific DNA sequences that define origins of replication have not been identified yet. ORC is required to assemble the pre-replication complex necessary to initiate DNA replication.</text>
</comment>
<dbReference type="Proteomes" id="UP000734854">
    <property type="component" value="Unassembled WGS sequence"/>
</dbReference>
<gene>
    <name evidence="11" type="ORF">ZIOFF_006050</name>
</gene>
<comment type="similarity">
    <text evidence="2">Belongs to the ORC6 family.</text>
</comment>
<accession>A0A8J5M236</accession>
<sequence>MPSRYASPPNTHLAPLLLASNALPISHFFSPHVAMDFSAIASKLGLPSSKHLIRKADELRRLSDVQFHSSVIGVGEVTKAIICLELAASRFDMVFDRQSAIKMSGMSEKAYMRSLNAMQNGIDIKPSLDVRQLAIQFGCVRLIPFVQKGLSLYKDRFLAVLPPSRRATTNFNRPVFTAVAFYLCAKRHKLKVDKMRLIELSGTSETEFSTVSTSMRDLCFDVFGISKEKKDPKLVKGHRELLDALPSKRRHDDECDSFSDDSSLNELSSYKRHKKMEKESYEKWKVSVISSNKKEKTASLKGKKQAKLNFTAKSPTSVTLEAM</sequence>
<evidence type="ECO:0000256" key="8">
    <source>
        <dbReference type="ARBA" id="ARBA00073321"/>
    </source>
</evidence>
<evidence type="ECO:0000256" key="1">
    <source>
        <dbReference type="ARBA" id="ARBA00004123"/>
    </source>
</evidence>
<evidence type="ECO:0000256" key="3">
    <source>
        <dbReference type="ARBA" id="ARBA00022705"/>
    </source>
</evidence>
<dbReference type="AlphaFoldDB" id="A0A8J5M236"/>
<dbReference type="PANTHER" id="PTHR13394">
    <property type="entry name" value="ORIGIN RECOGNITION COMPLEX SUBUNIT 6"/>
    <property type="match status" value="1"/>
</dbReference>
<reference evidence="11 12" key="1">
    <citation type="submission" date="2020-08" db="EMBL/GenBank/DDBJ databases">
        <title>Plant Genome Project.</title>
        <authorList>
            <person name="Zhang R.-G."/>
        </authorList>
    </citation>
    <scope>NUCLEOTIDE SEQUENCE [LARGE SCALE GENOMIC DNA]</scope>
    <source>
        <tissue evidence="11">Rhizome</tissue>
    </source>
</reference>
<dbReference type="GO" id="GO:0005664">
    <property type="term" value="C:nuclear origin of replication recognition complex"/>
    <property type="evidence" value="ECO:0007669"/>
    <property type="project" value="InterPro"/>
</dbReference>
<dbReference type="GO" id="GO:0006270">
    <property type="term" value="P:DNA replication initiation"/>
    <property type="evidence" value="ECO:0007669"/>
    <property type="project" value="TreeGrafter"/>
</dbReference>
<dbReference type="Gene3D" id="1.10.472.10">
    <property type="entry name" value="Cyclin-like"/>
    <property type="match status" value="1"/>
</dbReference>
<dbReference type="Pfam" id="PF05460">
    <property type="entry name" value="ORC6"/>
    <property type="match status" value="1"/>
</dbReference>
<keyword evidence="5" id="KW-0539">Nucleus</keyword>
<dbReference type="GO" id="GO:0003677">
    <property type="term" value="F:DNA binding"/>
    <property type="evidence" value="ECO:0007669"/>
    <property type="project" value="UniProtKB-KW"/>
</dbReference>
<evidence type="ECO:0000313" key="12">
    <source>
        <dbReference type="Proteomes" id="UP000734854"/>
    </source>
</evidence>
<evidence type="ECO:0000256" key="7">
    <source>
        <dbReference type="ARBA" id="ARBA00064320"/>
    </source>
</evidence>
<evidence type="ECO:0000313" key="11">
    <source>
        <dbReference type="EMBL" id="KAG6532211.1"/>
    </source>
</evidence>
<keyword evidence="4" id="KW-0238">DNA-binding</keyword>
<dbReference type="CDD" id="cd11583">
    <property type="entry name" value="Orc6_mid"/>
    <property type="match status" value="1"/>
</dbReference>
<evidence type="ECO:0000256" key="2">
    <source>
        <dbReference type="ARBA" id="ARBA00010840"/>
    </source>
</evidence>
<evidence type="ECO:0000259" key="10">
    <source>
        <dbReference type="Pfam" id="PF21913"/>
    </source>
</evidence>
<keyword evidence="12" id="KW-1185">Reference proteome</keyword>
<dbReference type="EMBL" id="JACMSC010000002">
    <property type="protein sequence ID" value="KAG6532211.1"/>
    <property type="molecule type" value="Genomic_DNA"/>
</dbReference>
<comment type="caution">
    <text evidence="11">The sequence shown here is derived from an EMBL/GenBank/DDBJ whole genome shotgun (WGS) entry which is preliminary data.</text>
</comment>
<dbReference type="InterPro" id="IPR020529">
    <property type="entry name" value="ORC6_met/pln"/>
</dbReference>
<dbReference type="Pfam" id="PF21913">
    <property type="entry name" value="ORC6_2nd"/>
    <property type="match status" value="1"/>
</dbReference>
<keyword evidence="3" id="KW-0235">DNA replication</keyword>
<dbReference type="PANTHER" id="PTHR13394:SF0">
    <property type="entry name" value="ORIGIN RECOGNITION COMPLEX SUBUNIT 6"/>
    <property type="match status" value="1"/>
</dbReference>
<evidence type="ECO:0000256" key="4">
    <source>
        <dbReference type="ARBA" id="ARBA00023125"/>
    </source>
</evidence>
<organism evidence="11 12">
    <name type="scientific">Zingiber officinale</name>
    <name type="common">Ginger</name>
    <name type="synonym">Amomum zingiber</name>
    <dbReference type="NCBI Taxonomy" id="94328"/>
    <lineage>
        <taxon>Eukaryota</taxon>
        <taxon>Viridiplantae</taxon>
        <taxon>Streptophyta</taxon>
        <taxon>Embryophyta</taxon>
        <taxon>Tracheophyta</taxon>
        <taxon>Spermatophyta</taxon>
        <taxon>Magnoliopsida</taxon>
        <taxon>Liliopsida</taxon>
        <taxon>Zingiberales</taxon>
        <taxon>Zingiberaceae</taxon>
        <taxon>Zingiber</taxon>
    </lineage>
</organism>
<protein>
    <recommendedName>
        <fullName evidence="8">Origin of replication complex subunit 6</fullName>
    </recommendedName>
</protein>
<comment type="subcellular location">
    <subcellularLocation>
        <location evidence="1">Nucleus</location>
    </subcellularLocation>
</comment>
<evidence type="ECO:0000256" key="6">
    <source>
        <dbReference type="ARBA" id="ARBA00057448"/>
    </source>
</evidence>
<evidence type="ECO:0000259" key="9">
    <source>
        <dbReference type="Pfam" id="PF05460"/>
    </source>
</evidence>
<feature type="domain" description="ORC6 second cyclin-like" evidence="10">
    <location>
        <begin position="128"/>
        <end position="218"/>
    </location>
</feature>
<proteinExistence type="inferred from homology"/>
<feature type="domain" description="ORC6 first cyclin-like" evidence="9">
    <location>
        <begin position="38"/>
        <end position="125"/>
    </location>
</feature>
<name>A0A8J5M236_ZINOF</name>
<dbReference type="InterPro" id="IPR054113">
    <property type="entry name" value="ORC6_cyclin-like_2nd"/>
</dbReference>